<evidence type="ECO:0000313" key="1">
    <source>
        <dbReference type="EMBL" id="VYT67888.1"/>
    </source>
</evidence>
<dbReference type="InterPro" id="IPR056298">
    <property type="entry name" value="AlkZ-rel"/>
</dbReference>
<proteinExistence type="predicted"/>
<protein>
    <submittedName>
        <fullName evidence="1">Uncharacterized protein</fullName>
    </submittedName>
</protein>
<name>A0A6N2YPZ2_FLAPL</name>
<dbReference type="RefSeq" id="WP_156620956.1">
    <property type="nucleotide sequence ID" value="NZ_CACRUB010000014.1"/>
</dbReference>
<accession>A0A6N2YPZ2</accession>
<dbReference type="AlphaFoldDB" id="A0A6N2YPZ2"/>
<reference evidence="1" key="1">
    <citation type="submission" date="2019-11" db="EMBL/GenBank/DDBJ databases">
        <authorList>
            <person name="Feng L."/>
        </authorList>
    </citation>
    <scope>NUCLEOTIDE SEQUENCE</scope>
    <source>
        <strain evidence="1">FplautiiLFYP42</strain>
    </source>
</reference>
<dbReference type="Pfam" id="PF24741">
    <property type="entry name" value="AlkZ-rel"/>
    <property type="match status" value="1"/>
</dbReference>
<organism evidence="1">
    <name type="scientific">Flavonifractor plautii</name>
    <name type="common">Fusobacterium plautii</name>
    <dbReference type="NCBI Taxonomy" id="292800"/>
    <lineage>
        <taxon>Bacteria</taxon>
        <taxon>Bacillati</taxon>
        <taxon>Bacillota</taxon>
        <taxon>Clostridia</taxon>
        <taxon>Eubacteriales</taxon>
        <taxon>Oscillospiraceae</taxon>
        <taxon>Flavonifractor</taxon>
    </lineage>
</organism>
<sequence length="243" mass="28647">MAIEDGAWIMRGLDWDDPSRIQSWEELIDWIDEVGFLPLFKNEVDGFSAEENTSDLYWWTGDEEQDPWEWRRLIARSGRVAYGKFFGGKAGFISRAWFPHFANWRRDGYDFDSRWDEELATMRQKRIMDQFLTKDEWFSFELKRQAGFGKGGEKNFEGTVTDLQMGGYLIIRDFRRRVNKKGFPYGWHISVYSTPEALWGYDHVSSAYSVAPTESKALIDEQIRKNFPEAEQEELDAVLGWTR</sequence>
<dbReference type="EMBL" id="CACRUB010000014">
    <property type="protein sequence ID" value="VYT67888.1"/>
    <property type="molecule type" value="Genomic_DNA"/>
</dbReference>
<gene>
    <name evidence="1" type="ORF">FPLFYP42_00232</name>
</gene>